<keyword evidence="2" id="KW-0812">Transmembrane</keyword>
<feature type="compositionally biased region" description="Basic and acidic residues" evidence="1">
    <location>
        <begin position="139"/>
        <end position="149"/>
    </location>
</feature>
<feature type="region of interest" description="Disordered" evidence="1">
    <location>
        <begin position="139"/>
        <end position="158"/>
    </location>
</feature>
<name>X1CQL1_9ZZZZ</name>
<gene>
    <name evidence="3" type="ORF">S01H4_59649</name>
</gene>
<keyword evidence="2" id="KW-0472">Membrane</keyword>
<evidence type="ECO:0000256" key="1">
    <source>
        <dbReference type="SAM" id="MobiDB-lite"/>
    </source>
</evidence>
<dbReference type="EMBL" id="BART01035016">
    <property type="protein sequence ID" value="GAH10102.1"/>
    <property type="molecule type" value="Genomic_DNA"/>
</dbReference>
<sequence>AQFCPFCGEVLEMELKSQIDAHTLDNKLEDDFDIHLDWVTETSVLHQDMRTKIFLQVAKITSAPVDGAQVQLSGPPQVDIVIKSRKIHPKKATNKIYFLISAEEPGLFTLTATLTSNAGHRIAFPFKIRVKPTKTLYRGEPHYSDETRSKTATYSTPAPSTNDDLAGARIIFGIIGVLLLIVGGIVSVSGGFGSGLPLG</sequence>
<accession>X1CQL1</accession>
<feature type="non-terminal residue" evidence="3">
    <location>
        <position position="1"/>
    </location>
</feature>
<evidence type="ECO:0000313" key="3">
    <source>
        <dbReference type="EMBL" id="GAH10102.1"/>
    </source>
</evidence>
<proteinExistence type="predicted"/>
<evidence type="ECO:0000256" key="2">
    <source>
        <dbReference type="SAM" id="Phobius"/>
    </source>
</evidence>
<protein>
    <submittedName>
        <fullName evidence="3">Uncharacterized protein</fullName>
    </submittedName>
</protein>
<keyword evidence="2" id="KW-1133">Transmembrane helix</keyword>
<reference evidence="3" key="1">
    <citation type="journal article" date="2014" name="Front. Microbiol.">
        <title>High frequency of phylogenetically diverse reductive dehalogenase-homologous genes in deep subseafloor sedimentary metagenomes.</title>
        <authorList>
            <person name="Kawai M."/>
            <person name="Futagami T."/>
            <person name="Toyoda A."/>
            <person name="Takaki Y."/>
            <person name="Nishi S."/>
            <person name="Hori S."/>
            <person name="Arai W."/>
            <person name="Tsubouchi T."/>
            <person name="Morono Y."/>
            <person name="Uchiyama I."/>
            <person name="Ito T."/>
            <person name="Fujiyama A."/>
            <person name="Inagaki F."/>
            <person name="Takami H."/>
        </authorList>
    </citation>
    <scope>NUCLEOTIDE SEQUENCE</scope>
    <source>
        <strain evidence="3">Expedition CK06-06</strain>
    </source>
</reference>
<organism evidence="3">
    <name type="scientific">marine sediment metagenome</name>
    <dbReference type="NCBI Taxonomy" id="412755"/>
    <lineage>
        <taxon>unclassified sequences</taxon>
        <taxon>metagenomes</taxon>
        <taxon>ecological metagenomes</taxon>
    </lineage>
</organism>
<dbReference type="AlphaFoldDB" id="X1CQL1"/>
<feature type="transmembrane region" description="Helical" evidence="2">
    <location>
        <begin position="170"/>
        <end position="192"/>
    </location>
</feature>
<comment type="caution">
    <text evidence="3">The sequence shown here is derived from an EMBL/GenBank/DDBJ whole genome shotgun (WGS) entry which is preliminary data.</text>
</comment>
<feature type="non-terminal residue" evidence="3">
    <location>
        <position position="199"/>
    </location>
</feature>